<dbReference type="RefSeq" id="WP_315606636.1">
    <property type="nucleotide sequence ID" value="NZ_CP130318.1"/>
</dbReference>
<evidence type="ECO:0000313" key="3">
    <source>
        <dbReference type="Proteomes" id="UP001305702"/>
    </source>
</evidence>
<keyword evidence="1" id="KW-0812">Transmembrane</keyword>
<dbReference type="Proteomes" id="UP001305702">
    <property type="component" value="Chromosome"/>
</dbReference>
<dbReference type="EMBL" id="CP130318">
    <property type="protein sequence ID" value="WNQ12857.1"/>
    <property type="molecule type" value="Genomic_DNA"/>
</dbReference>
<protein>
    <submittedName>
        <fullName evidence="2">Transposase</fullName>
    </submittedName>
</protein>
<feature type="transmembrane region" description="Helical" evidence="1">
    <location>
        <begin position="28"/>
        <end position="50"/>
    </location>
</feature>
<keyword evidence="1" id="KW-0472">Membrane</keyword>
<reference evidence="2 3" key="1">
    <citation type="submission" date="2022-02" db="EMBL/GenBank/DDBJ databases">
        <title>Paenibacillus sp. MBLB1776 Whole Genome Shotgun Sequencing.</title>
        <authorList>
            <person name="Hwang C.Y."/>
            <person name="Cho E.-S."/>
            <person name="Seo M.-J."/>
        </authorList>
    </citation>
    <scope>NUCLEOTIDE SEQUENCE [LARGE SCALE GENOMIC DNA]</scope>
    <source>
        <strain evidence="2 3">MBLB1776</strain>
    </source>
</reference>
<organism evidence="2 3">
    <name type="scientific">Paenibacillus aurantius</name>
    <dbReference type="NCBI Taxonomy" id="2918900"/>
    <lineage>
        <taxon>Bacteria</taxon>
        <taxon>Bacillati</taxon>
        <taxon>Bacillota</taxon>
        <taxon>Bacilli</taxon>
        <taxon>Bacillales</taxon>
        <taxon>Paenibacillaceae</taxon>
        <taxon>Paenibacillus</taxon>
    </lineage>
</organism>
<evidence type="ECO:0000256" key="1">
    <source>
        <dbReference type="SAM" id="Phobius"/>
    </source>
</evidence>
<dbReference type="AlphaFoldDB" id="A0AA96LK07"/>
<keyword evidence="3" id="KW-1185">Reference proteome</keyword>
<keyword evidence="1" id="KW-1133">Transmembrane helix</keyword>
<accession>A0AA96LK07</accession>
<evidence type="ECO:0000313" key="2">
    <source>
        <dbReference type="EMBL" id="WNQ12857.1"/>
    </source>
</evidence>
<sequence length="98" mass="10839">MSLLLAVGVVLGPVLLLAAEWIAGRYRWLSDALAWVAAVVFGIIAAQAVYEIRRDGTVFMTNVHKVFENELFLLAGAYLGLYGIARILHGLLLRLREE</sequence>
<gene>
    <name evidence="2" type="ORF">MJA45_07450</name>
</gene>
<name>A0AA96LK07_9BACL</name>
<feature type="transmembrane region" description="Helical" evidence="1">
    <location>
        <begin position="71"/>
        <end position="92"/>
    </location>
</feature>
<proteinExistence type="predicted"/>
<dbReference type="KEGG" id="paun:MJA45_07450"/>